<proteinExistence type="predicted"/>
<protein>
    <submittedName>
        <fullName evidence="8">ABC transporter permease</fullName>
    </submittedName>
</protein>
<feature type="transmembrane region" description="Helical" evidence="7">
    <location>
        <begin position="12"/>
        <end position="38"/>
    </location>
</feature>
<name>A0ABT1C745_9HYPH</name>
<evidence type="ECO:0000256" key="6">
    <source>
        <dbReference type="SAM" id="MobiDB-lite"/>
    </source>
</evidence>
<evidence type="ECO:0000313" key="8">
    <source>
        <dbReference type="EMBL" id="MCO6050651.1"/>
    </source>
</evidence>
<dbReference type="CDD" id="cd06580">
    <property type="entry name" value="TM_PBP1_transp_TpRbsC_like"/>
    <property type="match status" value="1"/>
</dbReference>
<organism evidence="8 9">
    <name type="scientific">Mesorhizobium liriopis</name>
    <dbReference type="NCBI Taxonomy" id="2953882"/>
    <lineage>
        <taxon>Bacteria</taxon>
        <taxon>Pseudomonadati</taxon>
        <taxon>Pseudomonadota</taxon>
        <taxon>Alphaproteobacteria</taxon>
        <taxon>Hyphomicrobiales</taxon>
        <taxon>Phyllobacteriaceae</taxon>
        <taxon>Mesorhizobium</taxon>
    </lineage>
</organism>
<reference evidence="8 9" key="1">
    <citation type="submission" date="2022-06" db="EMBL/GenBank/DDBJ databases">
        <title>Mesorhizobium sp. strain RP14 Genome sequencing and assembly.</title>
        <authorList>
            <person name="Kim I."/>
        </authorList>
    </citation>
    <scope>NUCLEOTIDE SEQUENCE [LARGE SCALE GENOMIC DNA]</scope>
    <source>
        <strain evidence="9">RP14(2022)</strain>
    </source>
</reference>
<evidence type="ECO:0000256" key="4">
    <source>
        <dbReference type="ARBA" id="ARBA00022989"/>
    </source>
</evidence>
<gene>
    <name evidence="8" type="ORF">NGM99_12750</name>
</gene>
<evidence type="ECO:0000313" key="9">
    <source>
        <dbReference type="Proteomes" id="UP001205906"/>
    </source>
</evidence>
<feature type="compositionally biased region" description="Low complexity" evidence="6">
    <location>
        <begin position="366"/>
        <end position="377"/>
    </location>
</feature>
<feature type="transmembrane region" description="Helical" evidence="7">
    <location>
        <begin position="283"/>
        <end position="308"/>
    </location>
</feature>
<evidence type="ECO:0000256" key="5">
    <source>
        <dbReference type="ARBA" id="ARBA00023136"/>
    </source>
</evidence>
<feature type="transmembrane region" description="Helical" evidence="7">
    <location>
        <begin position="115"/>
        <end position="138"/>
    </location>
</feature>
<evidence type="ECO:0000256" key="7">
    <source>
        <dbReference type="SAM" id="Phobius"/>
    </source>
</evidence>
<accession>A0ABT1C745</accession>
<feature type="transmembrane region" description="Helical" evidence="7">
    <location>
        <begin position="199"/>
        <end position="217"/>
    </location>
</feature>
<keyword evidence="9" id="KW-1185">Reference proteome</keyword>
<dbReference type="Pfam" id="PF02653">
    <property type="entry name" value="BPD_transp_2"/>
    <property type="match status" value="1"/>
</dbReference>
<dbReference type="InterPro" id="IPR001851">
    <property type="entry name" value="ABC_transp_permease"/>
</dbReference>
<feature type="transmembrane region" description="Helical" evidence="7">
    <location>
        <begin position="92"/>
        <end position="109"/>
    </location>
</feature>
<evidence type="ECO:0000256" key="1">
    <source>
        <dbReference type="ARBA" id="ARBA00004651"/>
    </source>
</evidence>
<keyword evidence="2" id="KW-1003">Cell membrane</keyword>
<dbReference type="PANTHER" id="PTHR47089">
    <property type="entry name" value="ABC TRANSPORTER, PERMEASE PROTEIN"/>
    <property type="match status" value="1"/>
</dbReference>
<evidence type="ECO:0000256" key="2">
    <source>
        <dbReference type="ARBA" id="ARBA00022475"/>
    </source>
</evidence>
<keyword evidence="4 7" id="KW-1133">Transmembrane helix</keyword>
<keyword evidence="3 7" id="KW-0812">Transmembrane</keyword>
<sequence>MRFELVRRPERSALFSALSPFLAFGLTLIAGAILFALIGQNPVNALYSYFVEPLTEIWSLHELAIKAAPLILIAVGLTICYRSNNWNIGAEGQFIIGGIVGSILPVLYPEFQSPLVLPLMLLMGMVGGAVYAAVPAFLKARFNTNEILTSLMLVYVAQLLLDWLVRGPWRNPGGMNFPETRQFDAQAVLPELFPSSGRANWGIVFALVAAVLAWLMLSRTLKGFEIRVMGASPRAARFAGFSAKRMVFFVFLLSGALAGLAGISEVSGAIGQLRPTISPGYGFTAIIVAFLGRLNPLGAVAAGLLLALTYLGGEAAQISLGVSEKVARVFQGMLLFFVLGCDTLIHYRIRRVAQAIAPSSITDTPAASSSEAAALEAGGTGGAR</sequence>
<feature type="transmembrane region" description="Helical" evidence="7">
    <location>
        <begin position="147"/>
        <end position="165"/>
    </location>
</feature>
<feature type="transmembrane region" description="Helical" evidence="7">
    <location>
        <begin position="58"/>
        <end position="80"/>
    </location>
</feature>
<comment type="subcellular location">
    <subcellularLocation>
        <location evidence="1">Cell membrane</location>
        <topology evidence="1">Multi-pass membrane protein</topology>
    </subcellularLocation>
</comment>
<comment type="caution">
    <text evidence="8">The sequence shown here is derived from an EMBL/GenBank/DDBJ whole genome shotgun (WGS) entry which is preliminary data.</text>
</comment>
<keyword evidence="5 7" id="KW-0472">Membrane</keyword>
<dbReference type="RefSeq" id="WP_252819482.1">
    <property type="nucleotide sequence ID" value="NZ_JAMXQS010000006.1"/>
</dbReference>
<dbReference type="Proteomes" id="UP001205906">
    <property type="component" value="Unassembled WGS sequence"/>
</dbReference>
<dbReference type="PANTHER" id="PTHR47089:SF1">
    <property type="entry name" value="GUANOSINE ABC TRANSPORTER PERMEASE PROTEIN NUPP"/>
    <property type="match status" value="1"/>
</dbReference>
<dbReference type="EMBL" id="JAMXQS010000006">
    <property type="protein sequence ID" value="MCO6050651.1"/>
    <property type="molecule type" value="Genomic_DNA"/>
</dbReference>
<feature type="region of interest" description="Disordered" evidence="6">
    <location>
        <begin position="362"/>
        <end position="384"/>
    </location>
</feature>
<feature type="transmembrane region" description="Helical" evidence="7">
    <location>
        <begin position="246"/>
        <end position="263"/>
    </location>
</feature>
<feature type="transmembrane region" description="Helical" evidence="7">
    <location>
        <begin position="329"/>
        <end position="349"/>
    </location>
</feature>
<evidence type="ECO:0000256" key="3">
    <source>
        <dbReference type="ARBA" id="ARBA00022692"/>
    </source>
</evidence>